<dbReference type="InterPro" id="IPR036458">
    <property type="entry name" value="Na:dicarbo_symporter_sf"/>
</dbReference>
<gene>
    <name evidence="6" type="ORF">CGC59_07985</name>
</gene>
<dbReference type="RefSeq" id="WP_095901506.1">
    <property type="nucleotide sequence ID" value="NZ_CAUTEC010000021.1"/>
</dbReference>
<dbReference type="AlphaFoldDB" id="A0A2A3N7A4"/>
<dbReference type="EMBL" id="CP022383">
    <property type="protein sequence ID" value="ATA79617.1"/>
    <property type="molecule type" value="Genomic_DNA"/>
</dbReference>
<evidence type="ECO:0000256" key="5">
    <source>
        <dbReference type="ARBA" id="ARBA00023136"/>
    </source>
</evidence>
<protein>
    <submittedName>
        <fullName evidence="6">Sodium:proton antiporter</fullName>
    </submittedName>
</protein>
<evidence type="ECO:0000256" key="4">
    <source>
        <dbReference type="ARBA" id="ARBA00022989"/>
    </source>
</evidence>
<comment type="subcellular location">
    <subcellularLocation>
        <location evidence="1">Membrane</location>
        <topology evidence="1">Multi-pass membrane protein</topology>
    </subcellularLocation>
</comment>
<dbReference type="PANTHER" id="PTHR42865">
    <property type="entry name" value="PROTON/GLUTAMATE-ASPARTATE SYMPORTER"/>
    <property type="match status" value="1"/>
</dbReference>
<dbReference type="GO" id="GO:0032329">
    <property type="term" value="P:serine transport"/>
    <property type="evidence" value="ECO:0007669"/>
    <property type="project" value="TreeGrafter"/>
</dbReference>
<keyword evidence="3" id="KW-0812">Transmembrane</keyword>
<dbReference type="FunFam" id="1.10.3860.10:FF:000007">
    <property type="entry name" value="Dicarboxylate/amino acid:cation symporter"/>
    <property type="match status" value="1"/>
</dbReference>
<reference evidence="7" key="1">
    <citation type="submission" date="2017-06" db="EMBL/GenBank/DDBJ databases">
        <title>Capnocytophaga spp. assemblies.</title>
        <authorList>
            <person name="Gulvik C.A."/>
        </authorList>
    </citation>
    <scope>NUCLEOTIDE SEQUENCE [LARGE SCALE GENOMIC DNA]</scope>
    <source>
        <strain evidence="7">H4486</strain>
    </source>
</reference>
<dbReference type="GO" id="GO:0005295">
    <property type="term" value="F:neutral L-amino acid:sodium symporter activity"/>
    <property type="evidence" value="ECO:0007669"/>
    <property type="project" value="TreeGrafter"/>
</dbReference>
<evidence type="ECO:0000256" key="3">
    <source>
        <dbReference type="ARBA" id="ARBA00022692"/>
    </source>
</evidence>
<dbReference type="Gene3D" id="1.10.3860.10">
    <property type="entry name" value="Sodium:dicarboxylate symporter"/>
    <property type="match status" value="1"/>
</dbReference>
<name>A0A2A3N7A4_CAPSP</name>
<evidence type="ECO:0000256" key="1">
    <source>
        <dbReference type="ARBA" id="ARBA00004141"/>
    </source>
</evidence>
<organism evidence="6 7">
    <name type="scientific">Capnocytophaga sputigena</name>
    <dbReference type="NCBI Taxonomy" id="1019"/>
    <lineage>
        <taxon>Bacteria</taxon>
        <taxon>Pseudomonadati</taxon>
        <taxon>Bacteroidota</taxon>
        <taxon>Flavobacteriia</taxon>
        <taxon>Flavobacteriales</taxon>
        <taxon>Flavobacteriaceae</taxon>
        <taxon>Capnocytophaga</taxon>
    </lineage>
</organism>
<evidence type="ECO:0000256" key="2">
    <source>
        <dbReference type="ARBA" id="ARBA00022448"/>
    </source>
</evidence>
<dbReference type="SUPFAM" id="SSF118215">
    <property type="entry name" value="Proton glutamate symport protein"/>
    <property type="match status" value="1"/>
</dbReference>
<dbReference type="InterPro" id="IPR001991">
    <property type="entry name" value="Na-dicarboxylate_symporter"/>
</dbReference>
<dbReference type="Proteomes" id="UP000217334">
    <property type="component" value="Chromosome"/>
</dbReference>
<keyword evidence="4" id="KW-1133">Transmembrane helix</keyword>
<proteinExistence type="predicted"/>
<keyword evidence="5" id="KW-0472">Membrane</keyword>
<dbReference type="GO" id="GO:0005886">
    <property type="term" value="C:plasma membrane"/>
    <property type="evidence" value="ECO:0007669"/>
    <property type="project" value="TreeGrafter"/>
</dbReference>
<sequence length="391" mass="42054">MKIFNNLLVRVICGILLGILLGNYAPEWLYRILLTFQSLFSNFLKFAIPLIMMGLIMPSIADLGKNAGKLLLITVGIAYVFTLFSGFSTYLVGEAIFPSLLQGEQLASLAENSVKSAPYFTIEMPPLADVMSALVLSFIIGIGLSFREETKLTEVIREFGDIIKWLIIKAIIPILPFYILCIFAEITYSGQVMAIMEVFFKLIVILFVMHICLLIIQYLIAGGISGKNPFKALGTMLPAYATALGTQSSAATIPVTLRQSLKLGISQRIAGFVIPLCATIHLSGSTMKITACALALMMIQGVPYDFSLFAGFILMLGVVMIAAPGVPGGAIMATLGVLNTILGFDESLQGLMVALYIAMDSFGTACNVTGDGAVALIVDKIAKREDSGERG</sequence>
<evidence type="ECO:0000313" key="7">
    <source>
        <dbReference type="Proteomes" id="UP000217334"/>
    </source>
</evidence>
<keyword evidence="2" id="KW-0813">Transport</keyword>
<accession>A0A2A3N7A4</accession>
<dbReference type="PANTHER" id="PTHR42865:SF8">
    <property type="entry name" value="SERINE_THREONINE TRANSPORTER SSTT"/>
    <property type="match status" value="1"/>
</dbReference>
<evidence type="ECO:0000313" key="6">
    <source>
        <dbReference type="EMBL" id="ATA79617.1"/>
    </source>
</evidence>
<dbReference type="Pfam" id="PF00375">
    <property type="entry name" value="SDF"/>
    <property type="match status" value="1"/>
</dbReference>